<keyword evidence="3" id="KW-1185">Reference proteome</keyword>
<proteinExistence type="predicted"/>
<feature type="region of interest" description="Disordered" evidence="1">
    <location>
        <begin position="61"/>
        <end position="83"/>
    </location>
</feature>
<reference evidence="2 3" key="1">
    <citation type="submission" date="2019-09" db="EMBL/GenBank/DDBJ databases">
        <title>A chromosome-level genome assembly of the Chinese tupelo Nyssa sinensis.</title>
        <authorList>
            <person name="Yang X."/>
            <person name="Kang M."/>
            <person name="Yang Y."/>
            <person name="Xiong H."/>
            <person name="Wang M."/>
            <person name="Zhang Z."/>
            <person name="Wang Z."/>
            <person name="Wu H."/>
            <person name="Ma T."/>
            <person name="Liu J."/>
            <person name="Xi Z."/>
        </authorList>
    </citation>
    <scope>NUCLEOTIDE SEQUENCE [LARGE SCALE GENOMIC DNA]</scope>
    <source>
        <strain evidence="2">J267</strain>
        <tissue evidence="2">Leaf</tissue>
    </source>
</reference>
<evidence type="ECO:0000313" key="3">
    <source>
        <dbReference type="Proteomes" id="UP000325577"/>
    </source>
</evidence>
<dbReference type="EMBL" id="CM018036">
    <property type="protein sequence ID" value="KAA8540560.1"/>
    <property type="molecule type" value="Genomic_DNA"/>
</dbReference>
<dbReference type="InterPro" id="IPR011009">
    <property type="entry name" value="Kinase-like_dom_sf"/>
</dbReference>
<evidence type="ECO:0000256" key="1">
    <source>
        <dbReference type="SAM" id="MobiDB-lite"/>
    </source>
</evidence>
<protein>
    <recommendedName>
        <fullName evidence="4">Protein kinase domain-containing protein</fullName>
    </recommendedName>
</protein>
<evidence type="ECO:0008006" key="4">
    <source>
        <dbReference type="Google" id="ProtNLM"/>
    </source>
</evidence>
<organism evidence="2 3">
    <name type="scientific">Nyssa sinensis</name>
    <dbReference type="NCBI Taxonomy" id="561372"/>
    <lineage>
        <taxon>Eukaryota</taxon>
        <taxon>Viridiplantae</taxon>
        <taxon>Streptophyta</taxon>
        <taxon>Embryophyta</taxon>
        <taxon>Tracheophyta</taxon>
        <taxon>Spermatophyta</taxon>
        <taxon>Magnoliopsida</taxon>
        <taxon>eudicotyledons</taxon>
        <taxon>Gunneridae</taxon>
        <taxon>Pentapetalae</taxon>
        <taxon>asterids</taxon>
        <taxon>Cornales</taxon>
        <taxon>Nyssaceae</taxon>
        <taxon>Nyssa</taxon>
    </lineage>
</organism>
<sequence length="137" mass="15144">MIESRLEKLPNTLSDLIKKKTASGLPESDVRRLARSIVRGLNHIHGCSYVYYDKKSEEDVEARVGPSSSYNEASDELSSTSSLDDWSYRPLLVEKMQESIDQEAAGVGSSLPFYEADDEFSSSSFLEGLENIKISGG</sequence>
<dbReference type="Gene3D" id="1.10.510.10">
    <property type="entry name" value="Transferase(Phosphotransferase) domain 1"/>
    <property type="match status" value="1"/>
</dbReference>
<dbReference type="SUPFAM" id="SSF56112">
    <property type="entry name" value="Protein kinase-like (PK-like)"/>
    <property type="match status" value="1"/>
</dbReference>
<dbReference type="OrthoDB" id="8693905at2759"/>
<gene>
    <name evidence="2" type="ORF">F0562_024521</name>
</gene>
<name>A0A5J5BDX8_9ASTE</name>
<dbReference type="AlphaFoldDB" id="A0A5J5BDX8"/>
<evidence type="ECO:0000313" key="2">
    <source>
        <dbReference type="EMBL" id="KAA8540560.1"/>
    </source>
</evidence>
<accession>A0A5J5BDX8</accession>
<dbReference type="Proteomes" id="UP000325577">
    <property type="component" value="Linkage Group LG13"/>
</dbReference>